<protein>
    <recommendedName>
        <fullName evidence="3">Cyclic lactone autoinducer peptide</fullName>
    </recommendedName>
</protein>
<proteinExistence type="predicted"/>
<gene>
    <name evidence="1" type="ORF">KQI75_02785</name>
</gene>
<name>A0ABS6EPY8_9FIRM</name>
<sequence length="56" mass="6065">MPKITALMLQVRTASAAAANISDGYIHSVYGDGFPVKKKKSLCPINRRTQGKENGM</sequence>
<accession>A0ABS6EPY8</accession>
<keyword evidence="2" id="KW-1185">Reference proteome</keyword>
<dbReference type="RefSeq" id="WP_216469152.1">
    <property type="nucleotide sequence ID" value="NZ_JAHLQI010000001.1"/>
</dbReference>
<evidence type="ECO:0008006" key="3">
    <source>
        <dbReference type="Google" id="ProtNLM"/>
    </source>
</evidence>
<reference evidence="1 2" key="1">
    <citation type="submission" date="2021-06" db="EMBL/GenBank/DDBJ databases">
        <authorList>
            <person name="Sun Q."/>
            <person name="Li D."/>
        </authorList>
    </citation>
    <scope>NUCLEOTIDE SEQUENCE [LARGE SCALE GENOMIC DNA]</scope>
    <source>
        <strain evidence="1 2">MSJd-7</strain>
    </source>
</reference>
<dbReference type="Proteomes" id="UP000783588">
    <property type="component" value="Unassembled WGS sequence"/>
</dbReference>
<comment type="caution">
    <text evidence="1">The sequence shown here is derived from an EMBL/GenBank/DDBJ whole genome shotgun (WGS) entry which is preliminary data.</text>
</comment>
<evidence type="ECO:0000313" key="2">
    <source>
        <dbReference type="Proteomes" id="UP000783588"/>
    </source>
</evidence>
<evidence type="ECO:0000313" key="1">
    <source>
        <dbReference type="EMBL" id="MBU5489560.1"/>
    </source>
</evidence>
<dbReference type="EMBL" id="JAHLQI010000001">
    <property type="protein sequence ID" value="MBU5489560.1"/>
    <property type="molecule type" value="Genomic_DNA"/>
</dbReference>
<organism evidence="1 2">
    <name type="scientific">Butyricicoccus intestinisimiae</name>
    <dbReference type="NCBI Taxonomy" id="2841509"/>
    <lineage>
        <taxon>Bacteria</taxon>
        <taxon>Bacillati</taxon>
        <taxon>Bacillota</taxon>
        <taxon>Clostridia</taxon>
        <taxon>Eubacteriales</taxon>
        <taxon>Butyricicoccaceae</taxon>
        <taxon>Butyricicoccus</taxon>
    </lineage>
</organism>